<dbReference type="RefSeq" id="XP_018264865.1">
    <property type="nucleotide sequence ID" value="XM_018406371.1"/>
</dbReference>
<protein>
    <recommendedName>
        <fullName evidence="4">UNC-45/Cro1/She4 central domain-containing protein</fullName>
    </recommendedName>
</protein>
<reference evidence="6" key="3">
    <citation type="submission" date="2024-02" db="EMBL/GenBank/DDBJ databases">
        <title>Comparative genomics of Cryptococcus and Kwoniella reveals pathogenesis evolution and contrasting modes of karyotype evolution via chromosome fusion or intercentromeric recombination.</title>
        <authorList>
            <person name="Coelho M.A."/>
            <person name="David-Palma M."/>
            <person name="Shea T."/>
            <person name="Bowers K."/>
            <person name="McGinley-Smith S."/>
            <person name="Mohammad A.W."/>
            <person name="Gnirke A."/>
            <person name="Yurkov A.M."/>
            <person name="Nowrousian M."/>
            <person name="Sun S."/>
            <person name="Cuomo C.A."/>
            <person name="Heitman J."/>
        </authorList>
    </citation>
    <scope>NUCLEOTIDE SEQUENCE</scope>
    <source>
        <strain evidence="6">CBS 10117</strain>
    </source>
</reference>
<comment type="subcellular location">
    <subcellularLocation>
        <location evidence="1">Cytoplasm</location>
    </subcellularLocation>
</comment>
<feature type="compositionally biased region" description="Acidic residues" evidence="3">
    <location>
        <begin position="369"/>
        <end position="378"/>
    </location>
</feature>
<feature type="region of interest" description="Disordered" evidence="3">
    <location>
        <begin position="363"/>
        <end position="382"/>
    </location>
</feature>
<evidence type="ECO:0000256" key="3">
    <source>
        <dbReference type="SAM" id="MobiDB-lite"/>
    </source>
</evidence>
<keyword evidence="2" id="KW-0963">Cytoplasm</keyword>
<reference evidence="5" key="1">
    <citation type="submission" date="2013-07" db="EMBL/GenBank/DDBJ databases">
        <title>The Genome Sequence of Cryptococcus dejecticola CBS10117.</title>
        <authorList>
            <consortium name="The Broad Institute Genome Sequencing Platform"/>
            <person name="Cuomo C."/>
            <person name="Litvintseva A."/>
            <person name="Chen Y."/>
            <person name="Heitman J."/>
            <person name="Sun S."/>
            <person name="Springer D."/>
            <person name="Dromer F."/>
            <person name="Young S.K."/>
            <person name="Zeng Q."/>
            <person name="Gargeya S."/>
            <person name="Fitzgerald M."/>
            <person name="Abouelleil A."/>
            <person name="Alvarado L."/>
            <person name="Berlin A.M."/>
            <person name="Chapman S.B."/>
            <person name="Dewar J."/>
            <person name="Goldberg J."/>
            <person name="Griggs A."/>
            <person name="Gujja S."/>
            <person name="Hansen M."/>
            <person name="Howarth C."/>
            <person name="Imamovic A."/>
            <person name="Larimer J."/>
            <person name="McCowan C."/>
            <person name="Murphy C."/>
            <person name="Pearson M."/>
            <person name="Priest M."/>
            <person name="Roberts A."/>
            <person name="Saif S."/>
            <person name="Shea T."/>
            <person name="Sykes S."/>
            <person name="Wortman J."/>
            <person name="Nusbaum C."/>
            <person name="Birren B."/>
        </authorList>
    </citation>
    <scope>NUCLEOTIDE SEQUENCE [LARGE SCALE GENOMIC DNA]</scope>
    <source>
        <strain evidence="5">CBS 10117</strain>
    </source>
</reference>
<gene>
    <name evidence="5" type="ORF">I303_03045</name>
    <name evidence="6" type="ORF">I303_103025</name>
</gene>
<feature type="region of interest" description="Disordered" evidence="3">
    <location>
        <begin position="204"/>
        <end position="226"/>
    </location>
</feature>
<dbReference type="GeneID" id="28966744"/>
<feature type="compositionally biased region" description="Polar residues" evidence="3">
    <location>
        <begin position="209"/>
        <end position="226"/>
    </location>
</feature>
<accession>A0A1A6AAD5</accession>
<dbReference type="InterPro" id="IPR011989">
    <property type="entry name" value="ARM-like"/>
</dbReference>
<evidence type="ECO:0000313" key="7">
    <source>
        <dbReference type="Proteomes" id="UP000078595"/>
    </source>
</evidence>
<sequence length="783" mass="84347">MESKSDDEELTRLLKTLATPSITLPTLSTEEISLLARSLVPSASRQARSLAYLCLSKFCESATHFSSSTPESITSHIYTTFEGFIKSIFVPDEDAATEPESCVPLTYLLSALFPLTPDAAVKLLTNPIEDVGDPLGISLEVAELPSPLQPALAELMISAAGTKAGRNMVRSRAMEWLRGAMDYQEDKQELGVLCAVALSKTSREEDIPNTAQGQGQNGVPESGGLTNSDIGMSDEQLCVRLMKHVESFSASSNNKESNTALLSSIEGLAVLSLKPKNKVILTSSLTFLQSLVRLAPSIKPKGGSLPVTPRGSMDLQSVSDPIDTGLSYGLTTILVNLTNPKVVLSAEDQQIAKLRAMALSANKSRLADSEQENEDERIESDPEVAKRTKLVIKAGVVGALSGLGNTESKLVKEGLGRLCRNLVEDKNDRLPFVRDGGFKVLSNIVRDLLKLSSSSASQSQGGKTIQEVDVLPSFQALAKMIITTPPNLLFPPPHLTTSLNSLTPLYHLLTHPSATSLQKFESLMALTNLASIDQAISNKIVEASVKPLVPQSDTWKGRGAGSDKEDSIRIIVKIEECLLDDNDLIRRAATQLICNLISSEKGFDYFSGEGSNKDGKESGRTKSRLDILLILAGMDDLQTRLAAGGALAIISESNKACQWILSKSTSSTPAGPEESKNPWNRVLRLLQPEEEENYDEDGEIIPVISSKPALPNPELVLRGVIILLNLINYTVKSSGDTRDVGLQDIKTAKVEAHLMAILKTKGMSEDILVPTVEALKALKQAST</sequence>
<keyword evidence="7" id="KW-1185">Reference proteome</keyword>
<dbReference type="SUPFAM" id="SSF48371">
    <property type="entry name" value="ARM repeat"/>
    <property type="match status" value="2"/>
</dbReference>
<evidence type="ECO:0000313" key="5">
    <source>
        <dbReference type="EMBL" id="OBR87023.1"/>
    </source>
</evidence>
<dbReference type="GO" id="GO:0051879">
    <property type="term" value="F:Hsp90 protein binding"/>
    <property type="evidence" value="ECO:0007669"/>
    <property type="project" value="TreeGrafter"/>
</dbReference>
<evidence type="ECO:0000256" key="2">
    <source>
        <dbReference type="ARBA" id="ARBA00022490"/>
    </source>
</evidence>
<dbReference type="PANTHER" id="PTHR45994:SF1">
    <property type="entry name" value="FI21225P1"/>
    <property type="match status" value="1"/>
</dbReference>
<dbReference type="Proteomes" id="UP000078595">
    <property type="component" value="Chromosome 3"/>
</dbReference>
<reference evidence="6" key="2">
    <citation type="submission" date="2013-07" db="EMBL/GenBank/DDBJ databases">
        <authorList>
            <consortium name="The Broad Institute Genome Sequencing Platform"/>
            <person name="Cuomo C."/>
            <person name="Litvintseva A."/>
            <person name="Chen Y."/>
            <person name="Heitman J."/>
            <person name="Sun S."/>
            <person name="Springer D."/>
            <person name="Dromer F."/>
            <person name="Young S.K."/>
            <person name="Zeng Q."/>
            <person name="Gargeya S."/>
            <person name="Fitzgerald M."/>
            <person name="Abouelleil A."/>
            <person name="Alvarado L."/>
            <person name="Berlin A.M."/>
            <person name="Chapman S.B."/>
            <person name="Dewar J."/>
            <person name="Goldberg J."/>
            <person name="Griggs A."/>
            <person name="Gujja S."/>
            <person name="Hansen M."/>
            <person name="Howarth C."/>
            <person name="Imamovic A."/>
            <person name="Larimer J."/>
            <person name="McCowan C."/>
            <person name="Murphy C."/>
            <person name="Pearson M."/>
            <person name="Priest M."/>
            <person name="Roberts A."/>
            <person name="Saif S."/>
            <person name="Shea T."/>
            <person name="Sykes S."/>
            <person name="Wortman J."/>
            <person name="Nusbaum C."/>
            <person name="Birren B."/>
        </authorList>
    </citation>
    <scope>NUCLEOTIDE SEQUENCE</scope>
    <source>
        <strain evidence="6">CBS 10117</strain>
    </source>
</reference>
<evidence type="ECO:0000259" key="4">
    <source>
        <dbReference type="Pfam" id="PF11701"/>
    </source>
</evidence>
<dbReference type="InterPro" id="IPR024660">
    <property type="entry name" value="UCS_central_dom"/>
</dbReference>
<dbReference type="InterPro" id="IPR016024">
    <property type="entry name" value="ARM-type_fold"/>
</dbReference>
<dbReference type="EMBL" id="KI894029">
    <property type="protein sequence ID" value="OBR87023.1"/>
    <property type="molecule type" value="Genomic_DNA"/>
</dbReference>
<proteinExistence type="predicted"/>
<dbReference type="PANTHER" id="PTHR45994">
    <property type="entry name" value="FI21225P1"/>
    <property type="match status" value="1"/>
</dbReference>
<feature type="domain" description="UNC-45/Cro1/She4 central" evidence="4">
    <location>
        <begin position="31"/>
        <end position="201"/>
    </location>
</feature>
<evidence type="ECO:0000256" key="1">
    <source>
        <dbReference type="ARBA" id="ARBA00004496"/>
    </source>
</evidence>
<dbReference type="VEuPathDB" id="FungiDB:I303_03045"/>
<organism evidence="5">
    <name type="scientific">Kwoniella dejecticola CBS 10117</name>
    <dbReference type="NCBI Taxonomy" id="1296121"/>
    <lineage>
        <taxon>Eukaryota</taxon>
        <taxon>Fungi</taxon>
        <taxon>Dikarya</taxon>
        <taxon>Basidiomycota</taxon>
        <taxon>Agaricomycotina</taxon>
        <taxon>Tremellomycetes</taxon>
        <taxon>Tremellales</taxon>
        <taxon>Cryptococcaceae</taxon>
        <taxon>Kwoniella</taxon>
    </lineage>
</organism>
<dbReference type="STRING" id="1296121.A0A1A6AAD5"/>
<dbReference type="Pfam" id="PF11701">
    <property type="entry name" value="UNC45-central"/>
    <property type="match status" value="1"/>
</dbReference>
<dbReference type="GO" id="GO:0005737">
    <property type="term" value="C:cytoplasm"/>
    <property type="evidence" value="ECO:0007669"/>
    <property type="project" value="UniProtKB-SubCell"/>
</dbReference>
<name>A0A1A6AAD5_9TREE</name>
<dbReference type="AlphaFoldDB" id="A0A1A6AAD5"/>
<dbReference type="OrthoDB" id="199930at2759"/>
<dbReference type="EMBL" id="CP144532">
    <property type="protein sequence ID" value="WWC60453.1"/>
    <property type="molecule type" value="Genomic_DNA"/>
</dbReference>
<dbReference type="Gene3D" id="1.25.10.10">
    <property type="entry name" value="Leucine-rich Repeat Variant"/>
    <property type="match status" value="1"/>
</dbReference>
<evidence type="ECO:0000313" key="6">
    <source>
        <dbReference type="EMBL" id="WWC60453.1"/>
    </source>
</evidence>
<dbReference type="KEGG" id="kdj:28966744"/>